<organism evidence="4 5">
    <name type="scientific">Bermanella marisrubri</name>
    <dbReference type="NCBI Taxonomy" id="207949"/>
    <lineage>
        <taxon>Bacteria</taxon>
        <taxon>Pseudomonadati</taxon>
        <taxon>Pseudomonadota</taxon>
        <taxon>Gammaproteobacteria</taxon>
        <taxon>Oceanospirillales</taxon>
        <taxon>Oceanospirillaceae</taxon>
        <taxon>Bermanella</taxon>
    </lineage>
</organism>
<dbReference type="EMBL" id="AAQH01000006">
    <property type="protein sequence ID" value="EAT12560.1"/>
    <property type="molecule type" value="Genomic_DNA"/>
</dbReference>
<feature type="modified residue" description="Phosphohistidine" evidence="2">
    <location>
        <position position="55"/>
    </location>
</feature>
<dbReference type="SUPFAM" id="SSF47226">
    <property type="entry name" value="Histidine-containing phosphotransfer domain, HPT domain"/>
    <property type="match status" value="1"/>
</dbReference>
<name>Q1N2V9_9GAMM</name>
<evidence type="ECO:0000256" key="2">
    <source>
        <dbReference type="PROSITE-ProRule" id="PRU00110"/>
    </source>
</evidence>
<dbReference type="Gene3D" id="1.20.120.160">
    <property type="entry name" value="HPT domain"/>
    <property type="match status" value="1"/>
</dbReference>
<dbReference type="PANTHER" id="PTHR28242:SF52">
    <property type="entry name" value="PHOSPHORELAY INTERMEDIATE PROTEIN YPD1"/>
    <property type="match status" value="1"/>
</dbReference>
<dbReference type="Proteomes" id="UP000004263">
    <property type="component" value="Unassembled WGS sequence"/>
</dbReference>
<dbReference type="RefSeq" id="WP_007016161.1">
    <property type="nucleotide sequence ID" value="NZ_AAQH01000006.1"/>
</dbReference>
<sequence>MSSIDQHQMSELKEIMEDDFQDLIDTYLRDTERKLSDIQQALDAGDSQKVGELAHSLKGASANICALPLSELCATLERQGKSNDLQSSPQILQSIQTEYQSVKTALNQL</sequence>
<evidence type="ECO:0000256" key="1">
    <source>
        <dbReference type="ARBA" id="ARBA00023012"/>
    </source>
</evidence>
<dbReference type="GO" id="GO:0009927">
    <property type="term" value="F:histidine phosphotransfer kinase activity"/>
    <property type="evidence" value="ECO:0007669"/>
    <property type="project" value="InterPro"/>
</dbReference>
<keyword evidence="5" id="KW-1185">Reference proteome</keyword>
<protein>
    <submittedName>
        <fullName evidence="4">Hpt domain protein</fullName>
    </submittedName>
</protein>
<dbReference type="InterPro" id="IPR036641">
    <property type="entry name" value="HPT_dom_sf"/>
</dbReference>
<dbReference type="InterPro" id="IPR045871">
    <property type="entry name" value="AHP1-5/YPD1"/>
</dbReference>
<dbReference type="HOGENOM" id="CLU_157042_1_1_6"/>
<comment type="caution">
    <text evidence="4">The sequence shown here is derived from an EMBL/GenBank/DDBJ whole genome shotgun (WGS) entry which is preliminary data.</text>
</comment>
<dbReference type="GO" id="GO:0005737">
    <property type="term" value="C:cytoplasm"/>
    <property type="evidence" value="ECO:0007669"/>
    <property type="project" value="TreeGrafter"/>
</dbReference>
<dbReference type="GO" id="GO:0000160">
    <property type="term" value="P:phosphorelay signal transduction system"/>
    <property type="evidence" value="ECO:0007669"/>
    <property type="project" value="UniProtKB-KW"/>
</dbReference>
<accession>Q1N2V9</accession>
<dbReference type="SMART" id="SM00073">
    <property type="entry name" value="HPT"/>
    <property type="match status" value="1"/>
</dbReference>
<evidence type="ECO:0000313" key="4">
    <source>
        <dbReference type="EMBL" id="EAT12560.1"/>
    </source>
</evidence>
<proteinExistence type="predicted"/>
<dbReference type="PROSITE" id="PS50894">
    <property type="entry name" value="HPT"/>
    <property type="match status" value="1"/>
</dbReference>
<dbReference type="AlphaFoldDB" id="Q1N2V9"/>
<dbReference type="STRING" id="207949.RED65_06683"/>
<feature type="domain" description="HPt" evidence="3">
    <location>
        <begin position="16"/>
        <end position="109"/>
    </location>
</feature>
<dbReference type="PANTHER" id="PTHR28242">
    <property type="entry name" value="PHOSPHORELAY INTERMEDIATE PROTEIN YPD1"/>
    <property type="match status" value="1"/>
</dbReference>
<reference evidence="4 5" key="1">
    <citation type="submission" date="2006-03" db="EMBL/GenBank/DDBJ databases">
        <authorList>
            <person name="Pinhassi J."/>
            <person name="Pedros-Alio C."/>
            <person name="Ferriera S."/>
            <person name="Johnson J."/>
            <person name="Kravitz S."/>
            <person name="Halpern A."/>
            <person name="Remington K."/>
            <person name="Beeson K."/>
            <person name="Tran B."/>
            <person name="Rogers Y.-H."/>
            <person name="Friedman R."/>
            <person name="Venter J.C."/>
        </authorList>
    </citation>
    <scope>NUCLEOTIDE SEQUENCE [LARGE SCALE GENOMIC DNA]</scope>
    <source>
        <strain evidence="4 5">RED65</strain>
    </source>
</reference>
<dbReference type="InterPro" id="IPR008207">
    <property type="entry name" value="Sig_transdc_His_kin_Hpt_dom"/>
</dbReference>
<keyword evidence="1" id="KW-0902">Two-component regulatory system</keyword>
<dbReference type="Pfam" id="PF01627">
    <property type="entry name" value="Hpt"/>
    <property type="match status" value="1"/>
</dbReference>
<dbReference type="CDD" id="cd00088">
    <property type="entry name" value="HPT"/>
    <property type="match status" value="1"/>
</dbReference>
<evidence type="ECO:0000259" key="3">
    <source>
        <dbReference type="PROSITE" id="PS50894"/>
    </source>
</evidence>
<evidence type="ECO:0000313" key="5">
    <source>
        <dbReference type="Proteomes" id="UP000004263"/>
    </source>
</evidence>
<gene>
    <name evidence="4" type="ORF">RED65_06683</name>
</gene>
<dbReference type="GO" id="GO:0043424">
    <property type="term" value="F:protein histidine kinase binding"/>
    <property type="evidence" value="ECO:0007669"/>
    <property type="project" value="InterPro"/>
</dbReference>
<keyword evidence="2" id="KW-0597">Phosphoprotein</keyword>